<dbReference type="SUPFAM" id="SSF53335">
    <property type="entry name" value="S-adenosyl-L-methionine-dependent methyltransferases"/>
    <property type="match status" value="1"/>
</dbReference>
<dbReference type="InterPro" id="IPR022882">
    <property type="entry name" value="tRNA_adenine-N6_MeTrfase"/>
</dbReference>
<evidence type="ECO:0000256" key="2">
    <source>
        <dbReference type="ARBA" id="ARBA00022603"/>
    </source>
</evidence>
<dbReference type="InterPro" id="IPR007848">
    <property type="entry name" value="Small_mtfrase_dom"/>
</dbReference>
<comment type="similarity">
    <text evidence="6">Belongs to the methyltransferase superfamily. tRNA (adenine-N(6)-)-methyltransferase family.</text>
</comment>
<dbReference type="InterPro" id="IPR002052">
    <property type="entry name" value="DNA_methylase_N6_adenine_CS"/>
</dbReference>
<dbReference type="Pfam" id="PF05175">
    <property type="entry name" value="MTS"/>
    <property type="match status" value="1"/>
</dbReference>
<evidence type="ECO:0000313" key="8">
    <source>
        <dbReference type="EMBL" id="ASK78349.1"/>
    </source>
</evidence>
<protein>
    <recommendedName>
        <fullName evidence="6">tRNA1(Val) (adenine(37)-N6)-methyltransferase</fullName>
        <ecNumber evidence="6">2.1.1.223</ecNumber>
    </recommendedName>
    <alternativeName>
        <fullName evidence="6">tRNA m6A37 methyltransferase</fullName>
    </alternativeName>
</protein>
<dbReference type="EMBL" id="CP022355">
    <property type="protein sequence ID" value="ASK78349.1"/>
    <property type="molecule type" value="Genomic_DNA"/>
</dbReference>
<evidence type="ECO:0000256" key="1">
    <source>
        <dbReference type="ARBA" id="ARBA00022490"/>
    </source>
</evidence>
<comment type="catalytic activity">
    <reaction evidence="6">
        <text>adenosine(37) in tRNA1(Val) + S-adenosyl-L-methionine = N(6)-methyladenosine(37) in tRNA1(Val) + S-adenosyl-L-homocysteine + H(+)</text>
        <dbReference type="Rhea" id="RHEA:43160"/>
        <dbReference type="Rhea" id="RHEA-COMP:10369"/>
        <dbReference type="Rhea" id="RHEA-COMP:10370"/>
        <dbReference type="ChEBI" id="CHEBI:15378"/>
        <dbReference type="ChEBI" id="CHEBI:57856"/>
        <dbReference type="ChEBI" id="CHEBI:59789"/>
        <dbReference type="ChEBI" id="CHEBI:74411"/>
        <dbReference type="ChEBI" id="CHEBI:74449"/>
        <dbReference type="EC" id="2.1.1.223"/>
    </reaction>
</comment>
<dbReference type="GO" id="GO:0016430">
    <property type="term" value="F:tRNA (adenine-N6)-methyltransferase activity"/>
    <property type="evidence" value="ECO:0007669"/>
    <property type="project" value="UniProtKB-UniRule"/>
</dbReference>
<keyword evidence="2 6" id="KW-0489">Methyltransferase</keyword>
<keyword evidence="3 6" id="KW-0808">Transferase</keyword>
<dbReference type="OrthoDB" id="5383291at2"/>
<sequence length="238" mass="27269">MNNKNFFKFKEFSLDFTNCGMKLSTDAVILGSISSLKSHEVLDIGTGSGILSLMIAQRMKNIQHQITAIDIEPNAIAQATKNFKKNNWSKNITVIQKDVREYLKISNKKFDCIISNPPYYENSLKPANKKNVLAKHTDALSYNSLIHSIKELLSPSGIANLILPTNCLERVMKLIDYHSLYLIEKIMIHGVHNKSANRVVLKLSNSYKELTKRLICIRDDKGYTYEFKELTKNFYLKF</sequence>
<keyword evidence="5 6" id="KW-0819">tRNA processing</keyword>
<name>A0A220VDD0_9GAMM</name>
<keyword evidence="4 6" id="KW-0949">S-adenosyl-L-methionine</keyword>
<proteinExistence type="inferred from homology"/>
<dbReference type="GO" id="GO:0003676">
    <property type="term" value="F:nucleic acid binding"/>
    <property type="evidence" value="ECO:0007669"/>
    <property type="project" value="InterPro"/>
</dbReference>
<evidence type="ECO:0000256" key="3">
    <source>
        <dbReference type="ARBA" id="ARBA00022679"/>
    </source>
</evidence>
<dbReference type="Gene3D" id="3.40.50.150">
    <property type="entry name" value="Vaccinia Virus protein VP39"/>
    <property type="match status" value="1"/>
</dbReference>
<feature type="domain" description="Methyltransferase small" evidence="7">
    <location>
        <begin position="29"/>
        <end position="124"/>
    </location>
</feature>
<evidence type="ECO:0000313" key="9">
    <source>
        <dbReference type="Proteomes" id="UP000242175"/>
    </source>
</evidence>
<dbReference type="RefSeq" id="WP_089073257.1">
    <property type="nucleotide sequence ID" value="NZ_CBCSAM010000001.1"/>
</dbReference>
<dbReference type="PANTHER" id="PTHR47739:SF1">
    <property type="entry name" value="TRNA1(VAL) (ADENINE(37)-N6)-METHYLTRANSFERASE"/>
    <property type="match status" value="1"/>
</dbReference>
<dbReference type="Proteomes" id="UP000242175">
    <property type="component" value="Chromosome large"/>
</dbReference>
<dbReference type="PRINTS" id="PR00507">
    <property type="entry name" value="N12N6MTFRASE"/>
</dbReference>
<dbReference type="InterPro" id="IPR050210">
    <property type="entry name" value="tRNA_Adenine-N(6)_MTase"/>
</dbReference>
<dbReference type="GO" id="GO:0032259">
    <property type="term" value="P:methylation"/>
    <property type="evidence" value="ECO:0007669"/>
    <property type="project" value="UniProtKB-KW"/>
</dbReference>
<dbReference type="InterPro" id="IPR029063">
    <property type="entry name" value="SAM-dependent_MTases_sf"/>
</dbReference>
<dbReference type="PANTHER" id="PTHR47739">
    <property type="entry name" value="TRNA1(VAL) (ADENINE(37)-N6)-METHYLTRANSFERASE"/>
    <property type="match status" value="1"/>
</dbReference>
<evidence type="ECO:0000256" key="4">
    <source>
        <dbReference type="ARBA" id="ARBA00022691"/>
    </source>
</evidence>
<dbReference type="GO" id="GO:0005737">
    <property type="term" value="C:cytoplasm"/>
    <property type="evidence" value="ECO:0007669"/>
    <property type="project" value="UniProtKB-SubCell"/>
</dbReference>
<dbReference type="AlphaFoldDB" id="A0A220VDD0"/>
<dbReference type="PROSITE" id="PS00092">
    <property type="entry name" value="N6_MTASE"/>
    <property type="match status" value="1"/>
</dbReference>
<evidence type="ECO:0000259" key="7">
    <source>
        <dbReference type="Pfam" id="PF05175"/>
    </source>
</evidence>
<evidence type="ECO:0000256" key="5">
    <source>
        <dbReference type="ARBA" id="ARBA00022694"/>
    </source>
</evidence>
<comment type="subcellular location">
    <subcellularLocation>
        <location evidence="6">Cytoplasm</location>
    </subcellularLocation>
</comment>
<keyword evidence="9" id="KW-1185">Reference proteome</keyword>
<accession>A0A220VDD0</accession>
<dbReference type="CDD" id="cd02440">
    <property type="entry name" value="AdoMet_MTases"/>
    <property type="match status" value="1"/>
</dbReference>
<reference evidence="8 9" key="1">
    <citation type="journal article" date="2016" name="Int. J. Syst. Evol. Microbiol.">
        <title>Paraphotobacterium marinum gen. nov., sp. nov., a member of the family Vibrionaceae, isolated from surface seawater.</title>
        <authorList>
            <person name="Huang Z."/>
            <person name="Dong C."/>
            <person name="Shao Z."/>
        </authorList>
    </citation>
    <scope>NUCLEOTIDE SEQUENCE [LARGE SCALE GENOMIC DNA]</scope>
    <source>
        <strain evidence="8 9">NSCS20N07D</strain>
    </source>
</reference>
<dbReference type="EC" id="2.1.1.223" evidence="6"/>
<evidence type="ECO:0000256" key="6">
    <source>
        <dbReference type="HAMAP-Rule" id="MF_01872"/>
    </source>
</evidence>
<comment type="function">
    <text evidence="6">Specifically methylates the adenine in position 37 of tRNA(1)(Val) (anticodon cmo5UAC).</text>
</comment>
<organism evidence="8 9">
    <name type="scientific">Paraphotobacterium marinum</name>
    <dbReference type="NCBI Taxonomy" id="1755811"/>
    <lineage>
        <taxon>Bacteria</taxon>
        <taxon>Pseudomonadati</taxon>
        <taxon>Pseudomonadota</taxon>
        <taxon>Gammaproteobacteria</taxon>
        <taxon>Vibrionales</taxon>
        <taxon>Vibrionaceae</taxon>
        <taxon>Paraphotobacterium</taxon>
    </lineage>
</organism>
<gene>
    <name evidence="8" type="ORF">CF386_04665</name>
</gene>
<keyword evidence="1 6" id="KW-0963">Cytoplasm</keyword>
<dbReference type="GO" id="GO:0008033">
    <property type="term" value="P:tRNA processing"/>
    <property type="evidence" value="ECO:0007669"/>
    <property type="project" value="UniProtKB-UniRule"/>
</dbReference>
<dbReference type="KEGG" id="pmai:CF386_04665"/>
<dbReference type="HAMAP" id="MF_01872">
    <property type="entry name" value="tRNA_methyltr_YfiC"/>
    <property type="match status" value="1"/>
</dbReference>